<evidence type="ECO:0000313" key="2">
    <source>
        <dbReference type="WBParaSite" id="ES5_v2.g21225.t1"/>
    </source>
</evidence>
<dbReference type="Proteomes" id="UP000887579">
    <property type="component" value="Unplaced"/>
</dbReference>
<dbReference type="WBParaSite" id="ES5_v2.g21225.t1">
    <property type="protein sequence ID" value="ES5_v2.g21225.t1"/>
    <property type="gene ID" value="ES5_v2.g21225"/>
</dbReference>
<proteinExistence type="predicted"/>
<accession>A0AC34FV73</accession>
<protein>
    <submittedName>
        <fullName evidence="2">CUB domain-containing protein</fullName>
    </submittedName>
</protein>
<name>A0AC34FV73_9BILA</name>
<organism evidence="1 2">
    <name type="scientific">Panagrolaimus sp. ES5</name>
    <dbReference type="NCBI Taxonomy" id="591445"/>
    <lineage>
        <taxon>Eukaryota</taxon>
        <taxon>Metazoa</taxon>
        <taxon>Ecdysozoa</taxon>
        <taxon>Nematoda</taxon>
        <taxon>Chromadorea</taxon>
        <taxon>Rhabditida</taxon>
        <taxon>Tylenchina</taxon>
        <taxon>Panagrolaimomorpha</taxon>
        <taxon>Panagrolaimoidea</taxon>
        <taxon>Panagrolaimidae</taxon>
        <taxon>Panagrolaimus</taxon>
    </lineage>
</organism>
<reference evidence="2" key="1">
    <citation type="submission" date="2022-11" db="UniProtKB">
        <authorList>
            <consortium name="WormBaseParasite"/>
        </authorList>
    </citation>
    <scope>IDENTIFICATION</scope>
</reference>
<evidence type="ECO:0000313" key="1">
    <source>
        <dbReference type="Proteomes" id="UP000887579"/>
    </source>
</evidence>
<sequence>MFVSAVTKSISYTANGCQLPAVNATTKITTYSNIDYVNGYPPYQKCVNTLTISPNHEARLVVTEDDCEGIADKLTINYGKNSSNIITWTSWKQPIEYKLTSDISGGALTFNSDGNTQGAGYRATFELYGKSQKYTERIITE</sequence>